<dbReference type="InterPro" id="IPR005123">
    <property type="entry name" value="Oxoglu/Fe-dep_dioxygenase_dom"/>
</dbReference>
<dbReference type="OrthoDB" id="288590at2759"/>
<evidence type="ECO:0000313" key="8">
    <source>
        <dbReference type="Proteomes" id="UP000283530"/>
    </source>
</evidence>
<dbReference type="Pfam" id="PF14226">
    <property type="entry name" value="DIOX_N"/>
    <property type="match status" value="1"/>
</dbReference>
<dbReference type="InterPro" id="IPR026992">
    <property type="entry name" value="DIOX_N"/>
</dbReference>
<dbReference type="Proteomes" id="UP000283530">
    <property type="component" value="Unassembled WGS sequence"/>
</dbReference>
<evidence type="ECO:0000256" key="4">
    <source>
        <dbReference type="ARBA" id="ARBA00023004"/>
    </source>
</evidence>
<protein>
    <submittedName>
        <fullName evidence="7">1-aminocyclopropane-1-carboxylate oxidase 1</fullName>
    </submittedName>
</protein>
<dbReference type="InterPro" id="IPR044861">
    <property type="entry name" value="IPNS-like_FE2OG_OXY"/>
</dbReference>
<sequence>MAITDEEALPAGTSSNYDRMKELKAFDESKAGVKGLVDAGVEKIPRFFIRPPDEEHLEESDSDPSHLQIPAIDLTGVESSRIRRGEIVEAIKQASETWGFFQVVNHGIPTSVLEEMIEGTKRFNEEDDEVKREYYSRDDEKKVLFSSNFDLYKSPAANWRDTLFCVMAPDPPSPHELPLACRDIMMEYSKHMIRLGNTLFELLSEALGLQPNHLKDMDCAKGHSILCHYYPACPEPDLTLGTTKHSDPDFLTVLLQDHIGGLQVLHQNKWVDVKPMYGALVINIGDILQLMSNDKLKSVEHRVLANRVGPRISVACFFTTHFCPSTRLYGPIKELLSDENPPIYREVTVKDFNTYYNSKGLDGKSALSHYKI</sequence>
<dbReference type="STRING" id="337451.A0A3S3MX74"/>
<dbReference type="PANTHER" id="PTHR10209:SF884">
    <property type="entry name" value="1-AMINOCYCLOPROPANE-1-CARBOXYLATE OXIDASE HOMOLOG 1-LIKE"/>
    <property type="match status" value="1"/>
</dbReference>
<keyword evidence="2 5" id="KW-0479">Metal-binding</keyword>
<proteinExistence type="inferred from homology"/>
<gene>
    <name evidence="7" type="ORF">CKAN_02081600</name>
</gene>
<dbReference type="GO" id="GO:0046872">
    <property type="term" value="F:metal ion binding"/>
    <property type="evidence" value="ECO:0007669"/>
    <property type="project" value="UniProtKB-KW"/>
</dbReference>
<evidence type="ECO:0000256" key="2">
    <source>
        <dbReference type="ARBA" id="ARBA00022723"/>
    </source>
</evidence>
<dbReference type="EMBL" id="QPKB01000009">
    <property type="protein sequence ID" value="RWR91650.1"/>
    <property type="molecule type" value="Genomic_DNA"/>
</dbReference>
<evidence type="ECO:0000256" key="3">
    <source>
        <dbReference type="ARBA" id="ARBA00023002"/>
    </source>
</evidence>
<dbReference type="SUPFAM" id="SSF51197">
    <property type="entry name" value="Clavaminate synthase-like"/>
    <property type="match status" value="1"/>
</dbReference>
<dbReference type="PROSITE" id="PS51471">
    <property type="entry name" value="FE2OG_OXY"/>
    <property type="match status" value="1"/>
</dbReference>
<feature type="domain" description="Fe2OG dioxygenase" evidence="6">
    <location>
        <begin position="221"/>
        <end position="321"/>
    </location>
</feature>
<dbReference type="FunFam" id="2.60.120.330:FF:000005">
    <property type="entry name" value="1-aminocyclopropane-1-carboxylate oxidase homolog 1"/>
    <property type="match status" value="1"/>
</dbReference>
<name>A0A3S3MX74_9MAGN</name>
<evidence type="ECO:0000313" key="7">
    <source>
        <dbReference type="EMBL" id="RWR91650.1"/>
    </source>
</evidence>
<reference evidence="7 8" key="1">
    <citation type="journal article" date="2019" name="Nat. Plants">
        <title>Stout camphor tree genome fills gaps in understanding of flowering plant genome evolution.</title>
        <authorList>
            <person name="Chaw S.M."/>
            <person name="Liu Y.C."/>
            <person name="Wu Y.W."/>
            <person name="Wang H.Y."/>
            <person name="Lin C.I."/>
            <person name="Wu C.S."/>
            <person name="Ke H.M."/>
            <person name="Chang L.Y."/>
            <person name="Hsu C.Y."/>
            <person name="Yang H.T."/>
            <person name="Sudianto E."/>
            <person name="Hsu M.H."/>
            <person name="Wu K.P."/>
            <person name="Wang L.N."/>
            <person name="Leebens-Mack J.H."/>
            <person name="Tsai I.J."/>
        </authorList>
    </citation>
    <scope>NUCLEOTIDE SEQUENCE [LARGE SCALE GENOMIC DNA]</scope>
    <source>
        <strain evidence="8">cv. Chaw 1501</strain>
        <tissue evidence="7">Young leaves</tissue>
    </source>
</reference>
<dbReference type="GO" id="GO:0051213">
    <property type="term" value="F:dioxygenase activity"/>
    <property type="evidence" value="ECO:0007669"/>
    <property type="project" value="UniProtKB-ARBA"/>
</dbReference>
<dbReference type="Gene3D" id="2.60.120.330">
    <property type="entry name" value="B-lactam Antibiotic, Isopenicillin N Synthase, Chain"/>
    <property type="match status" value="1"/>
</dbReference>
<dbReference type="InterPro" id="IPR027443">
    <property type="entry name" value="IPNS-like_sf"/>
</dbReference>
<dbReference type="PANTHER" id="PTHR10209">
    <property type="entry name" value="OXIDOREDUCTASE, 2OG-FE II OXYGENASE FAMILY PROTEIN"/>
    <property type="match status" value="1"/>
</dbReference>
<keyword evidence="4 5" id="KW-0408">Iron</keyword>
<evidence type="ECO:0000256" key="1">
    <source>
        <dbReference type="ARBA" id="ARBA00008056"/>
    </source>
</evidence>
<comment type="caution">
    <text evidence="7">The sequence shown here is derived from an EMBL/GenBank/DDBJ whole genome shotgun (WGS) entry which is preliminary data.</text>
</comment>
<dbReference type="Pfam" id="PF03171">
    <property type="entry name" value="2OG-FeII_Oxy"/>
    <property type="match status" value="1"/>
</dbReference>
<accession>A0A3S3MX74</accession>
<keyword evidence="3 5" id="KW-0560">Oxidoreductase</keyword>
<evidence type="ECO:0000259" key="6">
    <source>
        <dbReference type="PROSITE" id="PS51471"/>
    </source>
</evidence>
<dbReference type="AlphaFoldDB" id="A0A3S3MX74"/>
<evidence type="ECO:0000256" key="5">
    <source>
        <dbReference type="RuleBase" id="RU003682"/>
    </source>
</evidence>
<organism evidence="7 8">
    <name type="scientific">Cinnamomum micranthum f. kanehirae</name>
    <dbReference type="NCBI Taxonomy" id="337451"/>
    <lineage>
        <taxon>Eukaryota</taxon>
        <taxon>Viridiplantae</taxon>
        <taxon>Streptophyta</taxon>
        <taxon>Embryophyta</taxon>
        <taxon>Tracheophyta</taxon>
        <taxon>Spermatophyta</taxon>
        <taxon>Magnoliopsida</taxon>
        <taxon>Magnoliidae</taxon>
        <taxon>Laurales</taxon>
        <taxon>Lauraceae</taxon>
        <taxon>Cinnamomum</taxon>
    </lineage>
</organism>
<comment type="similarity">
    <text evidence="1 5">Belongs to the iron/ascorbate-dependent oxidoreductase family.</text>
</comment>
<keyword evidence="8" id="KW-1185">Reference proteome</keyword>